<reference evidence="2 3" key="1">
    <citation type="submission" date="2024-02" db="EMBL/GenBank/DDBJ databases">
        <title>A novel Wenzhouxiangellaceae bacterium, isolated from coastal sediments.</title>
        <authorList>
            <person name="Du Z.-J."/>
            <person name="Ye Y.-Q."/>
            <person name="Zhang X.-Y."/>
        </authorList>
    </citation>
    <scope>NUCLEOTIDE SEQUENCE [LARGE SCALE GENOMIC DNA]</scope>
    <source>
        <strain evidence="2 3">CH-27</strain>
    </source>
</reference>
<dbReference type="InterPro" id="IPR013429">
    <property type="entry name" value="Regulatory_FmdB_Zinc_ribbon"/>
</dbReference>
<dbReference type="EMBL" id="JAZHOG010000004">
    <property type="protein sequence ID" value="MEJ8567553.1"/>
    <property type="molecule type" value="Genomic_DNA"/>
</dbReference>
<gene>
    <name evidence="2" type="ORF">V3330_07935</name>
</gene>
<keyword evidence="3" id="KW-1185">Reference proteome</keyword>
<accession>A0AAW9RFH1</accession>
<dbReference type="NCBIfam" id="TIGR02605">
    <property type="entry name" value="CxxC_CxxC_SSSS"/>
    <property type="match status" value="1"/>
</dbReference>
<name>A0AAW9RFH1_9GAMM</name>
<dbReference type="Proteomes" id="UP001359886">
    <property type="component" value="Unassembled WGS sequence"/>
</dbReference>
<evidence type="ECO:0000313" key="3">
    <source>
        <dbReference type="Proteomes" id="UP001359886"/>
    </source>
</evidence>
<comment type="caution">
    <text evidence="2">The sequence shown here is derived from an EMBL/GenBank/DDBJ whole genome shotgun (WGS) entry which is preliminary data.</text>
</comment>
<dbReference type="Pfam" id="PF09723">
    <property type="entry name" value="Zn_ribbon_8"/>
    <property type="match status" value="1"/>
</dbReference>
<dbReference type="SMART" id="SM00834">
    <property type="entry name" value="CxxC_CXXC_SSSS"/>
    <property type="match status" value="1"/>
</dbReference>
<evidence type="ECO:0000313" key="2">
    <source>
        <dbReference type="EMBL" id="MEJ8567553.1"/>
    </source>
</evidence>
<evidence type="ECO:0000259" key="1">
    <source>
        <dbReference type="SMART" id="SM00834"/>
    </source>
</evidence>
<dbReference type="AlphaFoldDB" id="A0AAW9RFH1"/>
<feature type="domain" description="Putative regulatory protein FmdB zinc ribbon" evidence="1">
    <location>
        <begin position="21"/>
        <end position="67"/>
    </location>
</feature>
<dbReference type="RefSeq" id="WP_354694871.1">
    <property type="nucleotide sequence ID" value="NZ_JAZHOG010000004.1"/>
</dbReference>
<sequence length="112" mass="12307">MLAYARPLRRVMVHIIRVRSMPIYEYRATTSRSCPQCESGLEALQKLSDPPLAACPDCGAPLKRVISAASLPTSDDTLSRENIERHGFTQYKKAGAGVYEKTAGNGPDKLNK</sequence>
<organism evidence="2 3">
    <name type="scientific">Elongatibacter sediminis</name>
    <dbReference type="NCBI Taxonomy" id="3119006"/>
    <lineage>
        <taxon>Bacteria</taxon>
        <taxon>Pseudomonadati</taxon>
        <taxon>Pseudomonadota</taxon>
        <taxon>Gammaproteobacteria</taxon>
        <taxon>Chromatiales</taxon>
        <taxon>Wenzhouxiangellaceae</taxon>
        <taxon>Elongatibacter</taxon>
    </lineage>
</organism>
<protein>
    <submittedName>
        <fullName evidence="2">Zinc ribbon domain-containing protein</fullName>
    </submittedName>
</protein>
<proteinExistence type="predicted"/>